<gene>
    <name evidence="10" type="ORF">SAMN04488104_105216</name>
</gene>
<dbReference type="OrthoDB" id="9792789at2"/>
<feature type="transmembrane region" description="Helical" evidence="8">
    <location>
        <begin position="143"/>
        <end position="160"/>
    </location>
</feature>
<dbReference type="RefSeq" id="WP_087941161.1">
    <property type="nucleotide sequence ID" value="NZ_FNAC01000052.1"/>
</dbReference>
<feature type="transmembrane region" description="Helical" evidence="8">
    <location>
        <begin position="412"/>
        <end position="433"/>
    </location>
</feature>
<evidence type="ECO:0000259" key="9">
    <source>
        <dbReference type="Pfam" id="PF13231"/>
    </source>
</evidence>
<keyword evidence="2" id="KW-1003">Cell membrane</keyword>
<organism evidence="10 11">
    <name type="scientific">Algoriphagus faecimaris</name>
    <dbReference type="NCBI Taxonomy" id="686796"/>
    <lineage>
        <taxon>Bacteria</taxon>
        <taxon>Pseudomonadati</taxon>
        <taxon>Bacteroidota</taxon>
        <taxon>Cytophagia</taxon>
        <taxon>Cytophagales</taxon>
        <taxon>Cyclobacteriaceae</taxon>
        <taxon>Algoriphagus</taxon>
    </lineage>
</organism>
<protein>
    <submittedName>
        <fullName evidence="10">4-amino-4-deoxy-L-arabinose transferase</fullName>
    </submittedName>
</protein>
<evidence type="ECO:0000313" key="11">
    <source>
        <dbReference type="Proteomes" id="UP000199060"/>
    </source>
</evidence>
<dbReference type="PANTHER" id="PTHR33908">
    <property type="entry name" value="MANNOSYLTRANSFERASE YKCB-RELATED"/>
    <property type="match status" value="1"/>
</dbReference>
<feature type="transmembrane region" description="Helical" evidence="8">
    <location>
        <begin position="356"/>
        <end position="375"/>
    </location>
</feature>
<feature type="transmembrane region" description="Helical" evidence="8">
    <location>
        <begin position="83"/>
        <end position="104"/>
    </location>
</feature>
<keyword evidence="7 8" id="KW-0472">Membrane</keyword>
<feature type="transmembrane region" description="Helical" evidence="8">
    <location>
        <begin position="257"/>
        <end position="281"/>
    </location>
</feature>
<dbReference type="GO" id="GO:0005886">
    <property type="term" value="C:plasma membrane"/>
    <property type="evidence" value="ECO:0007669"/>
    <property type="project" value="UniProtKB-SubCell"/>
</dbReference>
<evidence type="ECO:0000256" key="6">
    <source>
        <dbReference type="ARBA" id="ARBA00022989"/>
    </source>
</evidence>
<keyword evidence="4 10" id="KW-0808">Transferase</keyword>
<feature type="domain" description="Glycosyltransferase RgtA/B/C/D-like" evidence="9">
    <location>
        <begin position="67"/>
        <end position="227"/>
    </location>
</feature>
<evidence type="ECO:0000256" key="3">
    <source>
        <dbReference type="ARBA" id="ARBA00022676"/>
    </source>
</evidence>
<evidence type="ECO:0000256" key="5">
    <source>
        <dbReference type="ARBA" id="ARBA00022692"/>
    </source>
</evidence>
<evidence type="ECO:0000313" key="10">
    <source>
        <dbReference type="EMBL" id="SDD74029.1"/>
    </source>
</evidence>
<dbReference type="GO" id="GO:0009103">
    <property type="term" value="P:lipopolysaccharide biosynthetic process"/>
    <property type="evidence" value="ECO:0007669"/>
    <property type="project" value="UniProtKB-ARBA"/>
</dbReference>
<feature type="transmembrane region" description="Helical" evidence="8">
    <location>
        <begin position="326"/>
        <end position="344"/>
    </location>
</feature>
<proteinExistence type="predicted"/>
<feature type="transmembrane region" description="Helical" evidence="8">
    <location>
        <begin position="172"/>
        <end position="202"/>
    </location>
</feature>
<evidence type="ECO:0000256" key="2">
    <source>
        <dbReference type="ARBA" id="ARBA00022475"/>
    </source>
</evidence>
<dbReference type="STRING" id="686796.SAMN04488104_105216"/>
<keyword evidence="3" id="KW-0328">Glycosyltransferase</keyword>
<feature type="transmembrane region" description="Helical" evidence="8">
    <location>
        <begin position="381"/>
        <end position="400"/>
    </location>
</feature>
<evidence type="ECO:0000256" key="7">
    <source>
        <dbReference type="ARBA" id="ARBA00023136"/>
    </source>
</evidence>
<reference evidence="11" key="1">
    <citation type="submission" date="2016-10" db="EMBL/GenBank/DDBJ databases">
        <authorList>
            <person name="Varghese N."/>
            <person name="Submissions S."/>
        </authorList>
    </citation>
    <scope>NUCLEOTIDE SEQUENCE [LARGE SCALE GENOMIC DNA]</scope>
    <source>
        <strain evidence="11">DSM 23095</strain>
    </source>
</reference>
<evidence type="ECO:0000256" key="1">
    <source>
        <dbReference type="ARBA" id="ARBA00004651"/>
    </source>
</evidence>
<keyword evidence="11" id="KW-1185">Reference proteome</keyword>
<sequence>MLLSQSTSLKINPWVLMGIFVLLVGPFALDFHMHYPDEIYYRDAAINMLRNGDYLTTYLGSEELRFKKPILTYWSVLTGFKLFGVNAFASRIFFLLAGAITVGLTHRMGKILFEDRKVADISALIMASNPVLILSAGRSIPDVLLVMTLTIASLGIAALLKQGNSAPKWAVWSLYLGLALAFEVKGLPAAALGILAILYLLLNPWQRIHWKNIIHLPAILLSLGIALFWFVAMWYIHGPTYLDSFLEDQVGIRVASRLWLIVQNGLLAAAVLLLIFIPWIFFPLGKLREGIRKISRENPQFLGFIILWGLAILGMSALTSKFYERYLLPVAPVLAVGLAWLLVRINLEHKIRRQKITAWIFIGLSALIWTLSLGLFLKNPIGFLTALKLGLGAVVGMYLISLLRRQIKLPKVIAFAFLLIFLLLSTITDHLSFPHQGAQFKAQLENTIPKSETQRVAFFGNLHVGSKIRMSLFPTVELIDLNRETWRESLENYDQLILEDRFLEEIDSSQFEVFAESINGKSSAIPELLWAEGTAQYPAVLEKNAKRYFWLKRKSPRFLEGD</sequence>
<dbReference type="Pfam" id="PF13231">
    <property type="entry name" value="PMT_2"/>
    <property type="match status" value="1"/>
</dbReference>
<dbReference type="Proteomes" id="UP000199060">
    <property type="component" value="Unassembled WGS sequence"/>
</dbReference>
<name>A0A1G6X7D4_9BACT</name>
<dbReference type="GO" id="GO:0010041">
    <property type="term" value="P:response to iron(III) ion"/>
    <property type="evidence" value="ECO:0007669"/>
    <property type="project" value="TreeGrafter"/>
</dbReference>
<dbReference type="GO" id="GO:0016763">
    <property type="term" value="F:pentosyltransferase activity"/>
    <property type="evidence" value="ECO:0007669"/>
    <property type="project" value="TreeGrafter"/>
</dbReference>
<evidence type="ECO:0000256" key="4">
    <source>
        <dbReference type="ARBA" id="ARBA00022679"/>
    </source>
</evidence>
<feature type="transmembrane region" description="Helical" evidence="8">
    <location>
        <begin position="214"/>
        <end position="237"/>
    </location>
</feature>
<keyword evidence="5 8" id="KW-0812">Transmembrane</keyword>
<feature type="transmembrane region" description="Helical" evidence="8">
    <location>
        <begin position="301"/>
        <end position="320"/>
    </location>
</feature>
<accession>A0A1G6X7D4</accession>
<dbReference type="PANTHER" id="PTHR33908:SF3">
    <property type="entry name" value="UNDECAPRENYL PHOSPHATE-ALPHA-4-AMINO-4-DEOXY-L-ARABINOSE ARABINOSYL TRANSFERASE"/>
    <property type="match status" value="1"/>
</dbReference>
<feature type="transmembrane region" description="Helical" evidence="8">
    <location>
        <begin position="12"/>
        <end position="29"/>
    </location>
</feature>
<dbReference type="AlphaFoldDB" id="A0A1G6X7D4"/>
<dbReference type="EMBL" id="FNAC01000052">
    <property type="protein sequence ID" value="SDD74029.1"/>
    <property type="molecule type" value="Genomic_DNA"/>
</dbReference>
<dbReference type="InterPro" id="IPR050297">
    <property type="entry name" value="LipidA_mod_glycosyltrf_83"/>
</dbReference>
<keyword evidence="6 8" id="KW-1133">Transmembrane helix</keyword>
<comment type="subcellular location">
    <subcellularLocation>
        <location evidence="1">Cell membrane</location>
        <topology evidence="1">Multi-pass membrane protein</topology>
    </subcellularLocation>
</comment>
<evidence type="ECO:0000256" key="8">
    <source>
        <dbReference type="SAM" id="Phobius"/>
    </source>
</evidence>
<dbReference type="InterPro" id="IPR038731">
    <property type="entry name" value="RgtA/B/C-like"/>
</dbReference>